<evidence type="ECO:0000256" key="3">
    <source>
        <dbReference type="ARBA" id="ARBA00012438"/>
    </source>
</evidence>
<dbReference type="InterPro" id="IPR036890">
    <property type="entry name" value="HATPase_C_sf"/>
</dbReference>
<dbReference type="EMBL" id="BLXX01000001">
    <property type="protein sequence ID" value="GFO58063.1"/>
    <property type="molecule type" value="Genomic_DNA"/>
</dbReference>
<feature type="domain" description="HAMP" evidence="10">
    <location>
        <begin position="186"/>
        <end position="238"/>
    </location>
</feature>
<evidence type="ECO:0000256" key="8">
    <source>
        <dbReference type="SAM" id="Phobius"/>
    </source>
</evidence>
<keyword evidence="12" id="KW-1185">Reference proteome</keyword>
<evidence type="ECO:0000256" key="2">
    <source>
        <dbReference type="ARBA" id="ARBA00004370"/>
    </source>
</evidence>
<evidence type="ECO:0000313" key="12">
    <source>
        <dbReference type="Proteomes" id="UP000556026"/>
    </source>
</evidence>
<dbReference type="InterPro" id="IPR005467">
    <property type="entry name" value="His_kinase_dom"/>
</dbReference>
<dbReference type="InterPro" id="IPR004358">
    <property type="entry name" value="Sig_transdc_His_kin-like_C"/>
</dbReference>
<feature type="transmembrane region" description="Helical" evidence="8">
    <location>
        <begin position="6"/>
        <end position="31"/>
    </location>
</feature>
<dbReference type="CDD" id="cd06225">
    <property type="entry name" value="HAMP"/>
    <property type="match status" value="1"/>
</dbReference>
<dbReference type="InterPro" id="IPR036097">
    <property type="entry name" value="HisK_dim/P_sf"/>
</dbReference>
<proteinExistence type="predicted"/>
<keyword evidence="7" id="KW-0175">Coiled coil</keyword>
<comment type="caution">
    <text evidence="11">The sequence shown here is derived from an EMBL/GenBank/DDBJ whole genome shotgun (WGS) entry which is preliminary data.</text>
</comment>
<comment type="catalytic activity">
    <reaction evidence="1">
        <text>ATP + protein L-histidine = ADP + protein N-phospho-L-histidine.</text>
        <dbReference type="EC" id="2.7.13.3"/>
    </reaction>
</comment>
<evidence type="ECO:0000313" key="11">
    <source>
        <dbReference type="EMBL" id="GFO58063.1"/>
    </source>
</evidence>
<sequence length="504" mass="54965">MTLRFSLTFYILSALSCLLVLTWLLLSLIWFKTSENDLIALKRDAGKLQLGAIVELLPRPLGLPGPATPAGKYLALLDSDKSFGGLTVIDNTARPVLKISDPGEPDAPLITALHTAHESSQISPDGQFLRFNTPITENGTVIGAARLTVSLAAEQERLKTSRRLMLCYFVLDFLLLLLLGSYLLSRAVVTPIRRLVSMTRRIEAGDLSGLVHVPGSSEISELCHAYNTMVLALGRKREEVEEKVASLNQANQEILEARNETIRSEKMASVGLLAAGMAHEIGTPLAAIMGYTGILSDELAEDPEKADYLRRIAEESRRIDRIVRGLLDYARPKGVLHEEVALKELIEKTVELLQAHGALKFLRVRVEVDPAVPRFAADPHQLQQVLINLIMNARDAMPKGGDLWLKGRLEGDEVLVEVIDNGEGMPPEQLSRVFDPFFTTKEPGKGTGLGLAIVARIAESCGGRITVQSALGKGSRFVYRIPVRGPSAVPVPGAQRNKSTQEGA</sequence>
<keyword evidence="6 11" id="KW-0418">Kinase</keyword>
<gene>
    <name evidence="11" type="ORF">GMST_03880</name>
</gene>
<dbReference type="SUPFAM" id="SSF55874">
    <property type="entry name" value="ATPase domain of HSP90 chaperone/DNA topoisomerase II/histidine kinase"/>
    <property type="match status" value="1"/>
</dbReference>
<dbReference type="GO" id="GO:0000155">
    <property type="term" value="F:phosphorelay sensor kinase activity"/>
    <property type="evidence" value="ECO:0007669"/>
    <property type="project" value="InterPro"/>
</dbReference>
<keyword evidence="8" id="KW-0472">Membrane</keyword>
<dbReference type="RefSeq" id="WP_183352911.1">
    <property type="nucleotide sequence ID" value="NZ_BLXX01000001.1"/>
</dbReference>
<dbReference type="InterPro" id="IPR003594">
    <property type="entry name" value="HATPase_dom"/>
</dbReference>
<dbReference type="Pfam" id="PF02518">
    <property type="entry name" value="HATPase_c"/>
    <property type="match status" value="1"/>
</dbReference>
<name>A0A6V8ME17_9BACT</name>
<evidence type="ECO:0000259" key="10">
    <source>
        <dbReference type="PROSITE" id="PS50885"/>
    </source>
</evidence>
<protein>
    <recommendedName>
        <fullName evidence="3">histidine kinase</fullName>
        <ecNumber evidence="3">2.7.13.3</ecNumber>
    </recommendedName>
</protein>
<dbReference type="AlphaFoldDB" id="A0A6V8ME17"/>
<dbReference type="Gene3D" id="1.10.287.130">
    <property type="match status" value="1"/>
</dbReference>
<dbReference type="Gene3D" id="6.10.340.10">
    <property type="match status" value="1"/>
</dbReference>
<dbReference type="SMART" id="SM00387">
    <property type="entry name" value="HATPase_c"/>
    <property type="match status" value="1"/>
</dbReference>
<organism evidence="11 12">
    <name type="scientific">Geomonas silvestris</name>
    <dbReference type="NCBI Taxonomy" id="2740184"/>
    <lineage>
        <taxon>Bacteria</taxon>
        <taxon>Pseudomonadati</taxon>
        <taxon>Thermodesulfobacteriota</taxon>
        <taxon>Desulfuromonadia</taxon>
        <taxon>Geobacterales</taxon>
        <taxon>Geobacteraceae</taxon>
        <taxon>Geomonas</taxon>
    </lineage>
</organism>
<dbReference type="InterPro" id="IPR003661">
    <property type="entry name" value="HisK_dim/P_dom"/>
</dbReference>
<evidence type="ECO:0000256" key="6">
    <source>
        <dbReference type="ARBA" id="ARBA00022777"/>
    </source>
</evidence>
<dbReference type="PROSITE" id="PS51257">
    <property type="entry name" value="PROKAR_LIPOPROTEIN"/>
    <property type="match status" value="1"/>
</dbReference>
<keyword evidence="8" id="KW-1133">Transmembrane helix</keyword>
<keyword evidence="5" id="KW-0808">Transferase</keyword>
<feature type="domain" description="Histidine kinase" evidence="9">
    <location>
        <begin position="276"/>
        <end position="485"/>
    </location>
</feature>
<keyword evidence="4" id="KW-0597">Phosphoprotein</keyword>
<evidence type="ECO:0000259" key="9">
    <source>
        <dbReference type="PROSITE" id="PS50109"/>
    </source>
</evidence>
<dbReference type="InterPro" id="IPR003660">
    <property type="entry name" value="HAMP_dom"/>
</dbReference>
<keyword evidence="8" id="KW-0812">Transmembrane</keyword>
<comment type="subcellular location">
    <subcellularLocation>
        <location evidence="2">Membrane</location>
    </subcellularLocation>
</comment>
<dbReference type="PROSITE" id="PS50885">
    <property type="entry name" value="HAMP"/>
    <property type="match status" value="1"/>
</dbReference>
<dbReference type="Pfam" id="PF00512">
    <property type="entry name" value="HisKA"/>
    <property type="match status" value="1"/>
</dbReference>
<dbReference type="EC" id="2.7.13.3" evidence="3"/>
<dbReference type="CDD" id="cd00082">
    <property type="entry name" value="HisKA"/>
    <property type="match status" value="1"/>
</dbReference>
<reference evidence="12" key="1">
    <citation type="submission" date="2020-06" db="EMBL/GenBank/DDBJ databases">
        <title>Draft genomic sequence of Geomonas sp. Red330.</title>
        <authorList>
            <person name="Itoh H."/>
            <person name="Zhenxing X."/>
            <person name="Ushijima N."/>
            <person name="Masuda Y."/>
            <person name="Shiratori Y."/>
            <person name="Senoo K."/>
        </authorList>
    </citation>
    <scope>NUCLEOTIDE SEQUENCE [LARGE SCALE GENOMIC DNA]</scope>
    <source>
        <strain evidence="12">Red330</strain>
    </source>
</reference>
<evidence type="ECO:0000256" key="1">
    <source>
        <dbReference type="ARBA" id="ARBA00000085"/>
    </source>
</evidence>
<feature type="coiled-coil region" evidence="7">
    <location>
        <begin position="230"/>
        <end position="267"/>
    </location>
</feature>
<dbReference type="PRINTS" id="PR00344">
    <property type="entry name" value="BCTRLSENSOR"/>
</dbReference>
<dbReference type="SUPFAM" id="SSF158472">
    <property type="entry name" value="HAMP domain-like"/>
    <property type="match status" value="1"/>
</dbReference>
<dbReference type="PROSITE" id="PS50109">
    <property type="entry name" value="HIS_KIN"/>
    <property type="match status" value="1"/>
</dbReference>
<dbReference type="SMART" id="SM00304">
    <property type="entry name" value="HAMP"/>
    <property type="match status" value="1"/>
</dbReference>
<evidence type="ECO:0000256" key="5">
    <source>
        <dbReference type="ARBA" id="ARBA00022679"/>
    </source>
</evidence>
<evidence type="ECO:0000256" key="7">
    <source>
        <dbReference type="SAM" id="Coils"/>
    </source>
</evidence>
<dbReference type="SMART" id="SM00388">
    <property type="entry name" value="HisKA"/>
    <property type="match status" value="1"/>
</dbReference>
<dbReference type="PANTHER" id="PTHR43065:SF42">
    <property type="entry name" value="TWO-COMPONENT SENSOR PPRA"/>
    <property type="match status" value="1"/>
</dbReference>
<dbReference type="Pfam" id="PF00672">
    <property type="entry name" value="HAMP"/>
    <property type="match status" value="1"/>
</dbReference>
<evidence type="ECO:0000256" key="4">
    <source>
        <dbReference type="ARBA" id="ARBA00022553"/>
    </source>
</evidence>
<feature type="transmembrane region" description="Helical" evidence="8">
    <location>
        <begin position="165"/>
        <end position="184"/>
    </location>
</feature>
<dbReference type="Gene3D" id="3.30.565.10">
    <property type="entry name" value="Histidine kinase-like ATPase, C-terminal domain"/>
    <property type="match status" value="1"/>
</dbReference>
<dbReference type="Proteomes" id="UP000556026">
    <property type="component" value="Unassembled WGS sequence"/>
</dbReference>
<dbReference type="SUPFAM" id="SSF47384">
    <property type="entry name" value="Homodimeric domain of signal transducing histidine kinase"/>
    <property type="match status" value="1"/>
</dbReference>
<accession>A0A6V8ME17</accession>
<dbReference type="PANTHER" id="PTHR43065">
    <property type="entry name" value="SENSOR HISTIDINE KINASE"/>
    <property type="match status" value="1"/>
</dbReference>
<dbReference type="GO" id="GO:0016020">
    <property type="term" value="C:membrane"/>
    <property type="evidence" value="ECO:0007669"/>
    <property type="project" value="UniProtKB-SubCell"/>
</dbReference>